<feature type="transmembrane region" description="Helical" evidence="2">
    <location>
        <begin position="7"/>
        <end position="27"/>
    </location>
</feature>
<keyword evidence="2" id="KW-0812">Transmembrane</keyword>
<proteinExistence type="predicted"/>
<feature type="region of interest" description="Disordered" evidence="1">
    <location>
        <begin position="62"/>
        <end position="86"/>
    </location>
</feature>
<accession>A0ABT9H9H6</accession>
<name>A0ABT9H9H6_9SPHN</name>
<keyword evidence="4" id="KW-1185">Reference proteome</keyword>
<evidence type="ECO:0000313" key="3">
    <source>
        <dbReference type="EMBL" id="MDP4539921.1"/>
    </source>
</evidence>
<dbReference type="Gene3D" id="1.10.150.20">
    <property type="entry name" value="5' to 3' exonuclease, C-terminal subdomain"/>
    <property type="match status" value="1"/>
</dbReference>
<evidence type="ECO:0000313" key="4">
    <source>
        <dbReference type="Proteomes" id="UP001235664"/>
    </source>
</evidence>
<comment type="caution">
    <text evidence="3">The sequence shown here is derived from an EMBL/GenBank/DDBJ whole genome shotgun (WGS) entry which is preliminary data.</text>
</comment>
<dbReference type="Proteomes" id="UP001235664">
    <property type="component" value="Unassembled WGS sequence"/>
</dbReference>
<dbReference type="RefSeq" id="WP_305930071.1">
    <property type="nucleotide sequence ID" value="NZ_JAVAIL010000003.1"/>
</dbReference>
<keyword evidence="2" id="KW-0472">Membrane</keyword>
<evidence type="ECO:0000256" key="1">
    <source>
        <dbReference type="SAM" id="MobiDB-lite"/>
    </source>
</evidence>
<evidence type="ECO:0008006" key="5">
    <source>
        <dbReference type="Google" id="ProtNLM"/>
    </source>
</evidence>
<organism evidence="3 4">
    <name type="scientific">Qipengyuania benthica</name>
    <dbReference type="NCBI Taxonomy" id="3067651"/>
    <lineage>
        <taxon>Bacteria</taxon>
        <taxon>Pseudomonadati</taxon>
        <taxon>Pseudomonadota</taxon>
        <taxon>Alphaproteobacteria</taxon>
        <taxon>Sphingomonadales</taxon>
        <taxon>Erythrobacteraceae</taxon>
        <taxon>Qipengyuania</taxon>
    </lineage>
</organism>
<evidence type="ECO:0000256" key="2">
    <source>
        <dbReference type="SAM" id="Phobius"/>
    </source>
</evidence>
<gene>
    <name evidence="3" type="ORF">Q9K01_09820</name>
</gene>
<sequence>MIELIEANWPLLLVAFLIGLALAFLVFKANRRTRVTGETGDVLDEGASPAARNQALIDSGTPAAVAPARSEVPTQPEPPVAQPAERVQAPQPVVPPTPAGLAGTGAAVASATTTVEPAGDDLTRIKGVGPKLAARLDELGVAGFAQIAAWDEAEIDRVDAELGRFQGRIRRDNWVEQARFLAQGDTEGYEGRFGRLD</sequence>
<reference evidence="3 4" key="1">
    <citation type="submission" date="2023-08" db="EMBL/GenBank/DDBJ databases">
        <title>genomic of DY56.</title>
        <authorList>
            <person name="Wang Y."/>
        </authorList>
    </citation>
    <scope>NUCLEOTIDE SEQUENCE [LARGE SCALE GENOMIC DNA]</scope>
    <source>
        <strain evidence="3 4">DY56-A-20</strain>
    </source>
</reference>
<dbReference type="EMBL" id="JAVAIL010000003">
    <property type="protein sequence ID" value="MDP4539921.1"/>
    <property type="molecule type" value="Genomic_DNA"/>
</dbReference>
<protein>
    <recommendedName>
        <fullName evidence="5">Flap endonuclease-1-like 5' DNA nuclease</fullName>
    </recommendedName>
</protein>
<keyword evidence="2" id="KW-1133">Transmembrane helix</keyword>